<dbReference type="EMBL" id="AMWG01000124">
    <property type="protein sequence ID" value="ELP31420.1"/>
    <property type="molecule type" value="Genomic_DNA"/>
</dbReference>
<evidence type="ECO:0000313" key="2">
    <source>
        <dbReference type="Proteomes" id="UP000010959"/>
    </source>
</evidence>
<reference evidence="1 2" key="1">
    <citation type="journal article" date="2013" name="Mar. Genomics">
        <title>Expression of sulfatases in Rhodopirellula baltica and the diversity of sulfatases in the genus Rhodopirellula.</title>
        <authorList>
            <person name="Wegner C.E."/>
            <person name="Richter-Heitmann T."/>
            <person name="Klindworth A."/>
            <person name="Klockow C."/>
            <person name="Richter M."/>
            <person name="Achstetter T."/>
            <person name="Glockner F.O."/>
            <person name="Harder J."/>
        </authorList>
    </citation>
    <scope>NUCLEOTIDE SEQUENCE [LARGE SCALE GENOMIC DNA]</scope>
    <source>
        <strain evidence="1 2">SWK14</strain>
    </source>
</reference>
<comment type="caution">
    <text evidence="1">The sequence shown here is derived from an EMBL/GenBank/DDBJ whole genome shotgun (WGS) entry which is preliminary data.</text>
</comment>
<sequence>MKFADGRQDRPRIGEAIVTDHPRIGKPIVQQYQLAIARHLQFHGFYFDKRDQIGSGPK</sequence>
<evidence type="ECO:0000313" key="1">
    <source>
        <dbReference type="EMBL" id="ELP31420.1"/>
    </source>
</evidence>
<gene>
    <name evidence="1" type="ORF">RBSWK_04641</name>
</gene>
<dbReference type="AlphaFoldDB" id="L7CC60"/>
<accession>L7CC60</accession>
<protein>
    <submittedName>
        <fullName evidence="1">Uncharacterized protein</fullName>
    </submittedName>
</protein>
<organism evidence="1 2">
    <name type="scientific">Rhodopirellula baltica SWK14</name>
    <dbReference type="NCBI Taxonomy" id="993516"/>
    <lineage>
        <taxon>Bacteria</taxon>
        <taxon>Pseudomonadati</taxon>
        <taxon>Planctomycetota</taxon>
        <taxon>Planctomycetia</taxon>
        <taxon>Pirellulales</taxon>
        <taxon>Pirellulaceae</taxon>
        <taxon>Rhodopirellula</taxon>
    </lineage>
</organism>
<proteinExistence type="predicted"/>
<dbReference type="Proteomes" id="UP000010959">
    <property type="component" value="Unassembled WGS sequence"/>
</dbReference>
<name>L7CC60_RHOBT</name>